<dbReference type="CDD" id="cd11642">
    <property type="entry name" value="SUMT"/>
    <property type="match status" value="1"/>
</dbReference>
<dbReference type="EMBL" id="BAABLD010000005">
    <property type="protein sequence ID" value="GAA5160863.1"/>
    <property type="molecule type" value="Genomic_DNA"/>
</dbReference>
<evidence type="ECO:0000256" key="1">
    <source>
        <dbReference type="ARBA" id="ARBA00005879"/>
    </source>
</evidence>
<dbReference type="RefSeq" id="WP_345531689.1">
    <property type="nucleotide sequence ID" value="NZ_BAABLD010000005.1"/>
</dbReference>
<comment type="pathway">
    <text evidence="7">Porphyrin-containing compound metabolism; siroheme biosynthesis; precorrin-2 from uroporphyrinogen III: step 1/1.</text>
</comment>
<dbReference type="EC" id="2.1.1.107" evidence="2"/>
<accession>A0ABP9QF14</accession>
<dbReference type="InterPro" id="IPR014776">
    <property type="entry name" value="4pyrrole_Mease_sub2"/>
</dbReference>
<organism evidence="10 11">
    <name type="scientific">Viridibacterium curvum</name>
    <dbReference type="NCBI Taxonomy" id="1101404"/>
    <lineage>
        <taxon>Bacteria</taxon>
        <taxon>Pseudomonadati</taxon>
        <taxon>Pseudomonadota</taxon>
        <taxon>Betaproteobacteria</taxon>
        <taxon>Rhodocyclales</taxon>
        <taxon>Rhodocyclaceae</taxon>
        <taxon>Viridibacterium</taxon>
    </lineage>
</organism>
<feature type="domain" description="Tetrapyrrole methylase" evidence="9">
    <location>
        <begin position="11"/>
        <end position="220"/>
    </location>
</feature>
<evidence type="ECO:0000256" key="6">
    <source>
        <dbReference type="ARBA" id="ARBA00023244"/>
    </source>
</evidence>
<dbReference type="PANTHER" id="PTHR45790:SF3">
    <property type="entry name" value="S-ADENOSYL-L-METHIONINE-DEPENDENT UROPORPHYRINOGEN III METHYLTRANSFERASE, CHLOROPLASTIC"/>
    <property type="match status" value="1"/>
</dbReference>
<dbReference type="NCBIfam" id="NF004790">
    <property type="entry name" value="PRK06136.1"/>
    <property type="match status" value="1"/>
</dbReference>
<dbReference type="Pfam" id="PF00590">
    <property type="entry name" value="TP_methylase"/>
    <property type="match status" value="1"/>
</dbReference>
<evidence type="ECO:0000256" key="7">
    <source>
        <dbReference type="ARBA" id="ARBA00025705"/>
    </source>
</evidence>
<evidence type="ECO:0000256" key="4">
    <source>
        <dbReference type="ARBA" id="ARBA00022679"/>
    </source>
</evidence>
<dbReference type="PANTHER" id="PTHR45790">
    <property type="entry name" value="SIROHEME SYNTHASE-RELATED"/>
    <property type="match status" value="1"/>
</dbReference>
<dbReference type="InterPro" id="IPR050161">
    <property type="entry name" value="Siro_Cobalamin_biosynth"/>
</dbReference>
<reference evidence="11" key="1">
    <citation type="journal article" date="2019" name="Int. J. Syst. Evol. Microbiol.">
        <title>The Global Catalogue of Microorganisms (GCM) 10K type strain sequencing project: providing services to taxonomists for standard genome sequencing and annotation.</title>
        <authorList>
            <consortium name="The Broad Institute Genomics Platform"/>
            <consortium name="The Broad Institute Genome Sequencing Center for Infectious Disease"/>
            <person name="Wu L."/>
            <person name="Ma J."/>
        </authorList>
    </citation>
    <scope>NUCLEOTIDE SEQUENCE [LARGE SCALE GENOMIC DNA]</scope>
    <source>
        <strain evidence="11">JCM 18715</strain>
    </source>
</reference>
<dbReference type="InterPro" id="IPR003043">
    <property type="entry name" value="Uropor_MeTrfase_CS"/>
</dbReference>
<evidence type="ECO:0000256" key="5">
    <source>
        <dbReference type="ARBA" id="ARBA00022691"/>
    </source>
</evidence>
<dbReference type="InterPro" id="IPR035996">
    <property type="entry name" value="4pyrrol_Methylase_sf"/>
</dbReference>
<keyword evidence="6" id="KW-0627">Porphyrin biosynthesis</keyword>
<sequence length="255" mass="26860">MTRPLLAPGSVALVGGGPGDPELLTLRAARILAVAEVVVHDQLVSDAVLSLAPAEAERIYVGKESGKHTLPQAEINALLVRLALDGKRVVRLKGGDPYVFGRGGEEAQDLRAAGIPFEVVPGITAACGAGAYAGIPLTHRDHAQSVVFVTGHLKDDSTDLDWPALTRDQQTVVVYMGVLSLPEISRQLIAHGMPPDRPAACVRRATHASQCCITGTIANLPERVIAAGIRPPALLIIGNVVSLHDTLNWFAATHD</sequence>
<dbReference type="Gene3D" id="3.30.950.10">
    <property type="entry name" value="Methyltransferase, Cobalt-precorrin-4 Transmethylase, Domain 2"/>
    <property type="match status" value="1"/>
</dbReference>
<dbReference type="Gene3D" id="3.40.1010.10">
    <property type="entry name" value="Cobalt-precorrin-4 Transmethylase, Domain 1"/>
    <property type="match status" value="1"/>
</dbReference>
<evidence type="ECO:0000256" key="8">
    <source>
        <dbReference type="RuleBase" id="RU003960"/>
    </source>
</evidence>
<dbReference type="InterPro" id="IPR000878">
    <property type="entry name" value="4pyrrol_Mease"/>
</dbReference>
<evidence type="ECO:0000313" key="11">
    <source>
        <dbReference type="Proteomes" id="UP001500547"/>
    </source>
</evidence>
<name>A0ABP9QF14_9RHOO</name>
<evidence type="ECO:0000259" key="9">
    <source>
        <dbReference type="Pfam" id="PF00590"/>
    </source>
</evidence>
<comment type="similarity">
    <text evidence="1 8">Belongs to the precorrin methyltransferase family.</text>
</comment>
<proteinExistence type="inferred from homology"/>
<keyword evidence="5" id="KW-0949">S-adenosyl-L-methionine</keyword>
<evidence type="ECO:0000313" key="10">
    <source>
        <dbReference type="EMBL" id="GAA5160863.1"/>
    </source>
</evidence>
<keyword evidence="11" id="KW-1185">Reference proteome</keyword>
<evidence type="ECO:0000256" key="2">
    <source>
        <dbReference type="ARBA" id="ARBA00012162"/>
    </source>
</evidence>
<dbReference type="PROSITE" id="PS00840">
    <property type="entry name" value="SUMT_2"/>
    <property type="match status" value="1"/>
</dbReference>
<comment type="caution">
    <text evidence="10">The sequence shown here is derived from an EMBL/GenBank/DDBJ whole genome shotgun (WGS) entry which is preliminary data.</text>
</comment>
<keyword evidence="4 8" id="KW-0808">Transferase</keyword>
<gene>
    <name evidence="10" type="ORF">GCM10025770_09180</name>
</gene>
<protein>
    <recommendedName>
        <fullName evidence="2">uroporphyrinogen-III C-methyltransferase</fullName>
        <ecNumber evidence="2">2.1.1.107</ecNumber>
    </recommendedName>
</protein>
<dbReference type="InterPro" id="IPR006366">
    <property type="entry name" value="CobA/CysG_C"/>
</dbReference>
<dbReference type="NCBIfam" id="TIGR01469">
    <property type="entry name" value="cobA_cysG_Cterm"/>
    <property type="match status" value="1"/>
</dbReference>
<dbReference type="Proteomes" id="UP001500547">
    <property type="component" value="Unassembled WGS sequence"/>
</dbReference>
<keyword evidence="3 8" id="KW-0489">Methyltransferase</keyword>
<dbReference type="InterPro" id="IPR014777">
    <property type="entry name" value="4pyrrole_Mease_sub1"/>
</dbReference>
<evidence type="ECO:0000256" key="3">
    <source>
        <dbReference type="ARBA" id="ARBA00022603"/>
    </source>
</evidence>
<dbReference type="SUPFAM" id="SSF53790">
    <property type="entry name" value="Tetrapyrrole methylase"/>
    <property type="match status" value="1"/>
</dbReference>